<dbReference type="InterPro" id="IPR029058">
    <property type="entry name" value="AB_hydrolase_fold"/>
</dbReference>
<comment type="similarity">
    <text evidence="1">Belongs to the short-chain dehydrogenases/reductases (SDR) family.</text>
</comment>
<dbReference type="SUPFAM" id="SSF51735">
    <property type="entry name" value="NAD(P)-binding Rossmann-fold domains"/>
    <property type="match status" value="1"/>
</dbReference>
<feature type="domain" description="Ketoreductase" evidence="3">
    <location>
        <begin position="317"/>
        <end position="498"/>
    </location>
</feature>
<dbReference type="Gene3D" id="3.40.50.1820">
    <property type="entry name" value="alpha/beta hydrolase"/>
    <property type="match status" value="1"/>
</dbReference>
<dbReference type="EMBL" id="LZLG01000076">
    <property type="protein sequence ID" value="OBJ60333.1"/>
    <property type="molecule type" value="Genomic_DNA"/>
</dbReference>
<dbReference type="Proteomes" id="UP000093894">
    <property type="component" value="Unassembled WGS sequence"/>
</dbReference>
<name>A0A853M357_9MYCO</name>
<dbReference type="SMART" id="SM00822">
    <property type="entry name" value="PKS_KR"/>
    <property type="match status" value="1"/>
</dbReference>
<accession>A0A853M357</accession>
<dbReference type="Gene3D" id="3.40.50.720">
    <property type="entry name" value="NAD(P)-binding Rossmann-like Domain"/>
    <property type="match status" value="1"/>
</dbReference>
<dbReference type="FunFam" id="3.40.50.720:FF:000084">
    <property type="entry name" value="Short-chain dehydrogenase reductase"/>
    <property type="match status" value="1"/>
</dbReference>
<evidence type="ECO:0000256" key="1">
    <source>
        <dbReference type="ARBA" id="ARBA00006484"/>
    </source>
</evidence>
<evidence type="ECO:0000256" key="2">
    <source>
        <dbReference type="ARBA" id="ARBA00023002"/>
    </source>
</evidence>
<proteinExistence type="inferred from homology"/>
<comment type="caution">
    <text evidence="4">The sequence shown here is derived from an EMBL/GenBank/DDBJ whole genome shotgun (WGS) entry which is preliminary data.</text>
</comment>
<dbReference type="SUPFAM" id="SSF53474">
    <property type="entry name" value="alpha/beta-Hydrolases"/>
    <property type="match status" value="1"/>
</dbReference>
<dbReference type="RefSeq" id="WP_065056790.1">
    <property type="nucleotide sequence ID" value="NZ_LZKW01000457.1"/>
</dbReference>
<reference evidence="4 5" key="1">
    <citation type="submission" date="2016-06" db="EMBL/GenBank/DDBJ databases">
        <authorList>
            <person name="Sutton G."/>
            <person name="Brinkac L."/>
            <person name="Sanka R."/>
            <person name="Adams M."/>
            <person name="Lau E."/>
            <person name="Garcia-Basteiro A."/>
            <person name="Lopez-Varela E."/>
            <person name="Palencia S."/>
        </authorList>
    </citation>
    <scope>NUCLEOTIDE SEQUENCE [LARGE SCALE GENOMIC DNA]</scope>
    <source>
        <strain evidence="4 5">1164983.0</strain>
    </source>
</reference>
<dbReference type="AlphaFoldDB" id="A0A853M357"/>
<protein>
    <submittedName>
        <fullName evidence="4">Short chain dehydrogenase</fullName>
    </submittedName>
</protein>
<dbReference type="NCBIfam" id="NF004514">
    <property type="entry name" value="PRK05855.1"/>
    <property type="match status" value="1"/>
</dbReference>
<dbReference type="PROSITE" id="PS00061">
    <property type="entry name" value="ADH_SHORT"/>
    <property type="match status" value="1"/>
</dbReference>
<dbReference type="CDD" id="cd05233">
    <property type="entry name" value="SDR_c"/>
    <property type="match status" value="1"/>
</dbReference>
<evidence type="ECO:0000313" key="4">
    <source>
        <dbReference type="EMBL" id="OBJ60333.1"/>
    </source>
</evidence>
<dbReference type="InterPro" id="IPR020904">
    <property type="entry name" value="Sc_DH/Rdtase_CS"/>
</dbReference>
<dbReference type="PRINTS" id="PR00080">
    <property type="entry name" value="SDRFAMILY"/>
</dbReference>
<dbReference type="InterPro" id="IPR057326">
    <property type="entry name" value="KR_dom"/>
</dbReference>
<organism evidence="4 5">
    <name type="scientific">Mycobacterium colombiense</name>
    <dbReference type="NCBI Taxonomy" id="339268"/>
    <lineage>
        <taxon>Bacteria</taxon>
        <taxon>Bacillati</taxon>
        <taxon>Actinomycetota</taxon>
        <taxon>Actinomycetes</taxon>
        <taxon>Mycobacteriales</taxon>
        <taxon>Mycobacteriaceae</taxon>
        <taxon>Mycobacterium</taxon>
        <taxon>Mycobacterium avium complex (MAC)</taxon>
    </lineage>
</organism>
<dbReference type="InterPro" id="IPR002347">
    <property type="entry name" value="SDR_fam"/>
</dbReference>
<dbReference type="InterPro" id="IPR000073">
    <property type="entry name" value="AB_hydrolase_1"/>
</dbReference>
<sequence length="585" mass="62077">MTVTSTITASDGVTLAVHRYTDIDPARPTILAIHGFPDNHHVWDGVAHELTGKPYNVVAYDVRGAGESTRPAKRSGYLFAQLISDIGAVIDSLGIGPVHLLAHDWGSIQAWAAVTDDSVMGKVASFTSISGPHLNYAGAFLRSARTPRAVAQVIRQLISSGYIGFFLCPGVPELSFRSHVGMKVVEALERIGRSSTRSQRHDTLRSVADYVHGLNLYRQNMPAPMLAPGRQLPETTVAVQTLVPRRDIFVTPALQRFTGAIPNGGRVIEIEGGHWVVTSRPDVIARLTAEWVDRHVAGAPPAGPAEVRGERREVRGKLALVTGAGAGIGRATAVELARNGARKIVLVDRDLAAANDTADAVRAACAEAAAYQVDVSDEAAMNDLAAQVRNEHGVVDILVNNAGIGMAGRFLETSSANWEDIMGVNVGGVISGSRAFGAQMVERGEGGTIINVASASAYLPSKSMVAYSTTKAAVLALSESLRADFADEGIGVTAVCPGFVNTNIAKNTIYAGMSADQQERARGKADAAYRRRNFTPEATAKAIVKAVKTGPAVLPIAAESRIGYAMRRISPGAIRLFARLDIRQK</sequence>
<dbReference type="GO" id="GO:0016491">
    <property type="term" value="F:oxidoreductase activity"/>
    <property type="evidence" value="ECO:0007669"/>
    <property type="project" value="UniProtKB-KW"/>
</dbReference>
<evidence type="ECO:0000313" key="5">
    <source>
        <dbReference type="Proteomes" id="UP000093894"/>
    </source>
</evidence>
<dbReference type="PANTHER" id="PTHR43391:SF12">
    <property type="entry name" value="OXIDOREDUCTASE EPHD-RELATED"/>
    <property type="match status" value="1"/>
</dbReference>
<evidence type="ECO:0000259" key="3">
    <source>
        <dbReference type="SMART" id="SM00822"/>
    </source>
</evidence>
<gene>
    <name evidence="4" type="ORF">A5628_09125</name>
</gene>
<dbReference type="PANTHER" id="PTHR43391">
    <property type="entry name" value="RETINOL DEHYDROGENASE-RELATED"/>
    <property type="match status" value="1"/>
</dbReference>
<dbReference type="Pfam" id="PF00106">
    <property type="entry name" value="adh_short"/>
    <property type="match status" value="1"/>
</dbReference>
<dbReference type="PRINTS" id="PR00081">
    <property type="entry name" value="GDHRDH"/>
</dbReference>
<dbReference type="Pfam" id="PF00561">
    <property type="entry name" value="Abhydrolase_1"/>
    <property type="match status" value="1"/>
</dbReference>
<dbReference type="InterPro" id="IPR036291">
    <property type="entry name" value="NAD(P)-bd_dom_sf"/>
</dbReference>
<keyword evidence="2" id="KW-0560">Oxidoreductase</keyword>